<dbReference type="STRING" id="889306.KP78_28720"/>
<evidence type="ECO:0000313" key="2">
    <source>
        <dbReference type="Proteomes" id="UP000031938"/>
    </source>
</evidence>
<dbReference type="EMBL" id="JXRP01000018">
    <property type="protein sequence ID" value="KIL45328.1"/>
    <property type="molecule type" value="Genomic_DNA"/>
</dbReference>
<name>A0A0C2VMU5_9BACL</name>
<dbReference type="Proteomes" id="UP000031938">
    <property type="component" value="Unassembled WGS sequence"/>
</dbReference>
<protein>
    <submittedName>
        <fullName evidence="1">Uncharacterized protein</fullName>
    </submittedName>
</protein>
<proteinExistence type="predicted"/>
<sequence length="48" mass="4952">MGAAIYACAASFQSPNKIKIGLNDVIYAEKVVISTGSSPVIPNINGLD</sequence>
<dbReference type="AlphaFoldDB" id="A0A0C2VMU5"/>
<comment type="caution">
    <text evidence="1">The sequence shown here is derived from an EMBL/GenBank/DDBJ whole genome shotgun (WGS) entry which is preliminary data.</text>
</comment>
<organism evidence="1 2">
    <name type="scientific">Jeotgalibacillus soli</name>
    <dbReference type="NCBI Taxonomy" id="889306"/>
    <lineage>
        <taxon>Bacteria</taxon>
        <taxon>Bacillati</taxon>
        <taxon>Bacillota</taxon>
        <taxon>Bacilli</taxon>
        <taxon>Bacillales</taxon>
        <taxon>Caryophanaceae</taxon>
        <taxon>Jeotgalibacillus</taxon>
    </lineage>
</organism>
<dbReference type="InterPro" id="IPR036188">
    <property type="entry name" value="FAD/NAD-bd_sf"/>
</dbReference>
<gene>
    <name evidence="1" type="ORF">KP78_28720</name>
</gene>
<evidence type="ECO:0000313" key="1">
    <source>
        <dbReference type="EMBL" id="KIL45328.1"/>
    </source>
</evidence>
<dbReference type="PATRIC" id="fig|889306.3.peg.2886"/>
<keyword evidence="2" id="KW-1185">Reference proteome</keyword>
<reference evidence="1 2" key="1">
    <citation type="submission" date="2015-01" db="EMBL/GenBank/DDBJ databases">
        <title>Genome sequencing of Jeotgalibacillus soli.</title>
        <authorList>
            <person name="Goh K.M."/>
            <person name="Chan K.-G."/>
            <person name="Yaakop A.S."/>
            <person name="Ee R."/>
            <person name="Gan H.M."/>
            <person name="Chan C.S."/>
        </authorList>
    </citation>
    <scope>NUCLEOTIDE SEQUENCE [LARGE SCALE GENOMIC DNA]</scope>
    <source>
        <strain evidence="1 2">P9</strain>
    </source>
</reference>
<accession>A0A0C2VMU5</accession>
<dbReference type="Gene3D" id="3.50.50.60">
    <property type="entry name" value="FAD/NAD(P)-binding domain"/>
    <property type="match status" value="1"/>
</dbReference>